<dbReference type="Gene3D" id="2.60.120.200">
    <property type="match status" value="1"/>
</dbReference>
<dbReference type="RefSeq" id="WP_138852992.1">
    <property type="nucleotide sequence ID" value="NZ_CP040710.1"/>
</dbReference>
<dbReference type="KEGG" id="asag:FGM00_11220"/>
<reference evidence="3 4" key="1">
    <citation type="submission" date="2019-05" db="EMBL/GenBank/DDBJ databases">
        <title>Genome sequencing of F202Z8.</title>
        <authorList>
            <person name="Kwon Y.M."/>
        </authorList>
    </citation>
    <scope>NUCLEOTIDE SEQUENCE [LARGE SCALE GENOMIC DNA]</scope>
    <source>
        <strain evidence="3 4">F202Z8</strain>
    </source>
</reference>
<keyword evidence="4" id="KW-1185">Reference proteome</keyword>
<evidence type="ECO:0000313" key="4">
    <source>
        <dbReference type="Proteomes" id="UP000310017"/>
    </source>
</evidence>
<dbReference type="Pfam" id="PF18962">
    <property type="entry name" value="Por_Secre_tail"/>
    <property type="match status" value="1"/>
</dbReference>
<evidence type="ECO:0000313" key="3">
    <source>
        <dbReference type="EMBL" id="QCX00647.1"/>
    </source>
</evidence>
<accession>A0A5B7SQ38</accession>
<protein>
    <submittedName>
        <fullName evidence="3">T9SS type A sorting domain-containing protein</fullName>
    </submittedName>
</protein>
<evidence type="ECO:0000259" key="2">
    <source>
        <dbReference type="Pfam" id="PF18962"/>
    </source>
</evidence>
<keyword evidence="1" id="KW-0732">Signal</keyword>
<dbReference type="OrthoDB" id="1467680at2"/>
<feature type="domain" description="Secretion system C-terminal sorting" evidence="2">
    <location>
        <begin position="319"/>
        <end position="372"/>
    </location>
</feature>
<dbReference type="InterPro" id="IPR026444">
    <property type="entry name" value="Secre_tail"/>
</dbReference>
<dbReference type="Proteomes" id="UP000310017">
    <property type="component" value="Chromosome"/>
</dbReference>
<name>A0A5B7SQ38_9FLAO</name>
<dbReference type="EMBL" id="CP040710">
    <property type="protein sequence ID" value="QCX00647.1"/>
    <property type="molecule type" value="Genomic_DNA"/>
</dbReference>
<sequence length="380" mass="43599">MRIVSFICIAFIHALTYCQPGGENEIITEINPQPGHSTFAAEDMLQILGRNWSEFPDRSDKDLCHPEGTHFSKVYDGFLEKNVWQLNAHVTEDIDSCREDRHYKQRVEISAENNEDVKGRMNDVMRYEFKIKFDKDFMDSTGFGTFFQIKNVDETGCACGIPELTLNMVDGAIYFDGALMRRITPEVPKTRYRNTNTNILGKWLQVRIEVAFAKFPDAYLELSITHAESEDQEPIFGPFLYTGTSSWKDSQTYKRIKFGIYRRIRNGSGLDAEGNVLPVKEGLRDEYVQYGDMVVTKNPKPEISALEDVVPETTNAFRVFPNPAKDFIQVSGSNNDVTVYDNSGKRILRTMHSEIDVQNWPSGMYLIQNSQNELIRLVKY</sequence>
<evidence type="ECO:0000256" key="1">
    <source>
        <dbReference type="ARBA" id="ARBA00022729"/>
    </source>
</evidence>
<organism evidence="3 4">
    <name type="scientific">Aggregatimonas sangjinii</name>
    <dbReference type="NCBI Taxonomy" id="2583587"/>
    <lineage>
        <taxon>Bacteria</taxon>
        <taxon>Pseudomonadati</taxon>
        <taxon>Bacteroidota</taxon>
        <taxon>Flavobacteriia</taxon>
        <taxon>Flavobacteriales</taxon>
        <taxon>Flavobacteriaceae</taxon>
        <taxon>Aggregatimonas</taxon>
    </lineage>
</organism>
<dbReference type="AlphaFoldDB" id="A0A5B7SQ38"/>
<gene>
    <name evidence="3" type="ORF">FGM00_11220</name>
</gene>
<dbReference type="NCBIfam" id="TIGR04183">
    <property type="entry name" value="Por_Secre_tail"/>
    <property type="match status" value="1"/>
</dbReference>
<proteinExistence type="predicted"/>